<dbReference type="EMBL" id="BSUJ01000007">
    <property type="protein sequence ID" value="GMA22197.1"/>
    <property type="molecule type" value="Genomic_DNA"/>
</dbReference>
<dbReference type="EMBL" id="BSUJ01000001">
    <property type="protein sequence ID" value="GMA21530.1"/>
    <property type="molecule type" value="Genomic_DNA"/>
</dbReference>
<evidence type="ECO:0000313" key="2">
    <source>
        <dbReference type="EMBL" id="GMA22150.1"/>
    </source>
</evidence>
<dbReference type="Proteomes" id="UP001157109">
    <property type="component" value="Unassembled WGS sequence"/>
</dbReference>
<name>A0ABQ6HUG5_9MICO</name>
<reference evidence="2" key="1">
    <citation type="journal article" date="2014" name="Int. J. Syst. Evol. Microbiol.">
        <title>Complete genome of a new Firmicutes species belonging to the dominant human colonic microbiota ('Ruminococcus bicirculans') reveals two chromosomes and a selective capacity to utilize plant glucans.</title>
        <authorList>
            <consortium name="NISC Comparative Sequencing Program"/>
            <person name="Wegmann U."/>
            <person name="Louis P."/>
            <person name="Goesmann A."/>
            <person name="Henrissat B."/>
            <person name="Duncan S.H."/>
            <person name="Flint H.J."/>
        </authorList>
    </citation>
    <scope>NUCLEOTIDE SEQUENCE</scope>
    <source>
        <strain evidence="2">NBRC 105830</strain>
    </source>
</reference>
<evidence type="ECO:0000313" key="1">
    <source>
        <dbReference type="EMBL" id="GMA21530.1"/>
    </source>
</evidence>
<sequence>MWFPTADSHTQAAACLPRLSDQDARLPRTTYAVPQSTELSTRRTERVWCWT</sequence>
<dbReference type="EMBL" id="BSUJ01000006">
    <property type="protein sequence ID" value="GMA22150.1"/>
    <property type="molecule type" value="Genomic_DNA"/>
</dbReference>
<evidence type="ECO:0000313" key="3">
    <source>
        <dbReference type="EMBL" id="GMA22197.1"/>
    </source>
</evidence>
<organism evidence="2 4">
    <name type="scientific">Arsenicicoccus piscis</name>
    <dbReference type="NCBI Taxonomy" id="673954"/>
    <lineage>
        <taxon>Bacteria</taxon>
        <taxon>Bacillati</taxon>
        <taxon>Actinomycetota</taxon>
        <taxon>Actinomycetes</taxon>
        <taxon>Micrococcales</taxon>
        <taxon>Intrasporangiaceae</taxon>
        <taxon>Arsenicicoccus</taxon>
    </lineage>
</organism>
<reference evidence="4" key="2">
    <citation type="journal article" date="2019" name="Int. J. Syst. Evol. Microbiol.">
        <title>The Global Catalogue of Microorganisms (GCM) 10K type strain sequencing project: providing services to taxonomists for standard genome sequencing and annotation.</title>
        <authorList>
            <consortium name="The Broad Institute Genomics Platform"/>
            <consortium name="The Broad Institute Genome Sequencing Center for Infectious Disease"/>
            <person name="Wu L."/>
            <person name="Ma J."/>
        </authorList>
    </citation>
    <scope>NUCLEOTIDE SEQUENCE [LARGE SCALE GENOMIC DNA]</scope>
    <source>
        <strain evidence="4">NBRC 105830</strain>
    </source>
</reference>
<keyword evidence="4" id="KW-1185">Reference proteome</keyword>
<proteinExistence type="predicted"/>
<gene>
    <name evidence="1" type="ORF">GCM10025862_35510</name>
    <name evidence="2" type="ORF">GCM10025862_41730</name>
    <name evidence="3" type="ORF">GCM10025862_42200</name>
</gene>
<evidence type="ECO:0000313" key="4">
    <source>
        <dbReference type="Proteomes" id="UP001157109"/>
    </source>
</evidence>
<accession>A0ABQ6HUG5</accession>
<comment type="caution">
    <text evidence="2">The sequence shown here is derived from an EMBL/GenBank/DDBJ whole genome shotgun (WGS) entry which is preliminary data.</text>
</comment>
<protein>
    <submittedName>
        <fullName evidence="2">Uncharacterized protein</fullName>
    </submittedName>
</protein>
<reference evidence="2" key="3">
    <citation type="submission" date="2023-02" db="EMBL/GenBank/DDBJ databases">
        <authorList>
            <person name="Sun Q."/>
            <person name="Mori K."/>
        </authorList>
    </citation>
    <scope>NUCLEOTIDE SEQUENCE</scope>
    <source>
        <strain evidence="2">NBRC 105830</strain>
    </source>
</reference>